<evidence type="ECO:0000313" key="7">
    <source>
        <dbReference type="Proteomes" id="UP000000653"/>
    </source>
</evidence>
<sequence length="294" mass="32036">MIRELRTLVAVARRGSFAAAGEQVGLTQSAVSAQIRALERSVGVELFKRTPRAAHLNEAGRQAVRTAEQILALFDGIGQGDSPRGRLRIGAVNTAQTGLLPEVLKRLAEQAPHIEPQVVPGVSLHLLDQVDAAELDLAILIRPPFNLPRGLSAQRVERQPFVLIAPPQCTATDALELLRTQPFIRYDHVSFGGRLVGDFLEAQQLRPRQVMELDEIDAIARMVENGLGVALLPRAGLWLREPARVRVIELGALEFQRELVMVSRSGSAQDDLVGEFRRALLAETAAQEAAPTTA</sequence>
<dbReference type="GO" id="GO:0003700">
    <property type="term" value="F:DNA-binding transcription factor activity"/>
    <property type="evidence" value="ECO:0007669"/>
    <property type="project" value="InterPro"/>
</dbReference>
<comment type="similarity">
    <text evidence="1">Belongs to the LysR transcriptional regulatory family.</text>
</comment>
<reference evidence="6 7" key="1">
    <citation type="journal article" date="2006" name="Genome Biol.">
        <title>Genomic analysis reveals that Pseudomonas aeruginosa virulence is combinatorial.</title>
        <authorList>
            <person name="Lee D.G."/>
            <person name="Urbach J.M."/>
            <person name="Wu G."/>
            <person name="Liberati N.T."/>
            <person name="Feinbaum R.L."/>
            <person name="Miyata S."/>
            <person name="Diggins L.T."/>
            <person name="He J."/>
            <person name="Saucier M."/>
            <person name="Deziel E."/>
            <person name="Friedman L."/>
            <person name="Li L."/>
            <person name="Grills G."/>
            <person name="Montgomery K."/>
            <person name="Kucherlapati R."/>
            <person name="Rahme L.G."/>
            <person name="Ausubel F.M."/>
        </authorList>
    </citation>
    <scope>NUCLEOTIDE SEQUENCE [LARGE SCALE GENOMIC DNA]</scope>
    <source>
        <strain evidence="6 7">UCBPP-PA14</strain>
    </source>
</reference>
<dbReference type="Proteomes" id="UP000000653">
    <property type="component" value="Chromosome"/>
</dbReference>
<dbReference type="EMBL" id="CP000438">
    <property type="protein sequence ID" value="ABJ09970.1"/>
    <property type="molecule type" value="Genomic_DNA"/>
</dbReference>
<evidence type="ECO:0000313" key="6">
    <source>
        <dbReference type="EMBL" id="ABJ09970.1"/>
    </source>
</evidence>
<feature type="domain" description="HTH lysR-type" evidence="5">
    <location>
        <begin position="1"/>
        <end position="57"/>
    </location>
</feature>
<dbReference type="InterPro" id="IPR005119">
    <property type="entry name" value="LysR_subst-bd"/>
</dbReference>
<evidence type="ECO:0000259" key="5">
    <source>
        <dbReference type="PROSITE" id="PS50931"/>
    </source>
</evidence>
<name>A0A0H2Z7E3_PSEAB</name>
<gene>
    <name evidence="6" type="ordered locus">PA14_53720</name>
</gene>
<dbReference type="InterPro" id="IPR036390">
    <property type="entry name" value="WH_DNA-bd_sf"/>
</dbReference>
<dbReference type="Gene3D" id="1.10.10.10">
    <property type="entry name" value="Winged helix-like DNA-binding domain superfamily/Winged helix DNA-binding domain"/>
    <property type="match status" value="1"/>
</dbReference>
<keyword evidence="4" id="KW-0804">Transcription</keyword>
<keyword evidence="3" id="KW-0238">DNA-binding</keyword>
<dbReference type="SUPFAM" id="SSF53850">
    <property type="entry name" value="Periplasmic binding protein-like II"/>
    <property type="match status" value="1"/>
</dbReference>
<dbReference type="Pfam" id="PF03466">
    <property type="entry name" value="LysR_substrate"/>
    <property type="match status" value="1"/>
</dbReference>
<dbReference type="SUPFAM" id="SSF46785">
    <property type="entry name" value="Winged helix' DNA-binding domain"/>
    <property type="match status" value="1"/>
</dbReference>
<dbReference type="PRINTS" id="PR00039">
    <property type="entry name" value="HTHLYSR"/>
</dbReference>
<dbReference type="AlphaFoldDB" id="A0A0H2Z7E3"/>
<dbReference type="BioCyc" id="PAER208963:G1G74-4526-MONOMER"/>
<dbReference type="InterPro" id="IPR036388">
    <property type="entry name" value="WH-like_DNA-bd_sf"/>
</dbReference>
<dbReference type="PANTHER" id="PTHR30126:SF94">
    <property type="entry name" value="LYSR FAMILY TRANSCRIPTIONAL REGULATOR"/>
    <property type="match status" value="1"/>
</dbReference>
<dbReference type="InterPro" id="IPR000847">
    <property type="entry name" value="LysR_HTH_N"/>
</dbReference>
<dbReference type="RefSeq" id="WP_003140892.1">
    <property type="nucleotide sequence ID" value="NC_008463.1"/>
</dbReference>
<protein>
    <submittedName>
        <fullName evidence="6">Probable transcriptional regulator</fullName>
    </submittedName>
</protein>
<dbReference type="HOGENOM" id="CLU_039613_6_5_6"/>
<dbReference type="PANTHER" id="PTHR30126">
    <property type="entry name" value="HTH-TYPE TRANSCRIPTIONAL REGULATOR"/>
    <property type="match status" value="1"/>
</dbReference>
<dbReference type="KEGG" id="pau:PA14_53720"/>
<accession>A0A0H2Z7E3</accession>
<dbReference type="FunFam" id="1.10.10.10:FF:000001">
    <property type="entry name" value="LysR family transcriptional regulator"/>
    <property type="match status" value="1"/>
</dbReference>
<evidence type="ECO:0000256" key="4">
    <source>
        <dbReference type="ARBA" id="ARBA00023163"/>
    </source>
</evidence>
<dbReference type="CDD" id="cd08427">
    <property type="entry name" value="PBP2_LTTR_like_2"/>
    <property type="match status" value="1"/>
</dbReference>
<dbReference type="GO" id="GO:0000976">
    <property type="term" value="F:transcription cis-regulatory region binding"/>
    <property type="evidence" value="ECO:0007669"/>
    <property type="project" value="TreeGrafter"/>
</dbReference>
<evidence type="ECO:0000256" key="2">
    <source>
        <dbReference type="ARBA" id="ARBA00023015"/>
    </source>
</evidence>
<dbReference type="Gene3D" id="3.40.190.290">
    <property type="match status" value="1"/>
</dbReference>
<proteinExistence type="inferred from homology"/>
<keyword evidence="2" id="KW-0805">Transcription regulation</keyword>
<evidence type="ECO:0000256" key="1">
    <source>
        <dbReference type="ARBA" id="ARBA00009437"/>
    </source>
</evidence>
<organism evidence="6 7">
    <name type="scientific">Pseudomonas aeruginosa (strain UCBPP-PA14)</name>
    <dbReference type="NCBI Taxonomy" id="208963"/>
    <lineage>
        <taxon>Bacteria</taxon>
        <taxon>Pseudomonadati</taxon>
        <taxon>Pseudomonadota</taxon>
        <taxon>Gammaproteobacteria</taxon>
        <taxon>Pseudomonadales</taxon>
        <taxon>Pseudomonadaceae</taxon>
        <taxon>Pseudomonas</taxon>
    </lineage>
</organism>
<dbReference type="Pfam" id="PF00126">
    <property type="entry name" value="HTH_1"/>
    <property type="match status" value="1"/>
</dbReference>
<evidence type="ECO:0000256" key="3">
    <source>
        <dbReference type="ARBA" id="ARBA00023125"/>
    </source>
</evidence>
<dbReference type="PROSITE" id="PS50931">
    <property type="entry name" value="HTH_LYSR"/>
    <property type="match status" value="1"/>
</dbReference>